<dbReference type="UniPathway" id="UPA00282"/>
<dbReference type="GO" id="GO:0004144">
    <property type="term" value="F:diacylglycerol O-acyltransferase activity"/>
    <property type="evidence" value="ECO:0007669"/>
    <property type="project" value="UniProtKB-EC"/>
</dbReference>
<evidence type="ECO:0000256" key="6">
    <source>
        <dbReference type="ARBA" id="ARBA00022679"/>
    </source>
</evidence>
<sequence>MSEFMRNTDAFALGMEADARLRSTVVSVVMLDRPPDWDVLVDRFERVSRLMPMFRQRVEPTLPPAPPRWVYDADFDLRFHLRRVMAPEPGTLETVLEMARNAEMAEFDHARPMWTVTLVEGLLDDAAALLVKMHHALADGIGALQVATLVFDLQPEPADLGPLPPVPAPGATGPLAGPRRALGYDVAVAGSLLKGATVGTTKAAAALVRHPRTTVRSALGTTASVYRTVRPINRTASPIMRDRRMLRELGVHQVPLAELKAAGKSAGGSLNDAFLAGVTGGLRRYHEHHAATLGDLHVTMPISIRSDGDAEGGNRITLMRFDVPAGVRDPEERIRLIHEVAGKARREPSLPLTQAIAGGLNLLPRWYIAAILRHVDFLASDVPGVPFPVWVGGAEVTMQYAFGPTIGAAVNVTLLTYRGTCALGINVDSGAVPDSTVLHSCLVDGFDEVLALGRASAEPPPPAVRRRSRASDAH</sequence>
<dbReference type="GO" id="GO:0001666">
    <property type="term" value="P:response to hypoxia"/>
    <property type="evidence" value="ECO:0007669"/>
    <property type="project" value="TreeGrafter"/>
</dbReference>
<comment type="pathway">
    <text evidence="1">Glycerolipid metabolism; triacylglycerol biosynthesis.</text>
</comment>
<dbReference type="Proteomes" id="UP000295198">
    <property type="component" value="Unassembled WGS sequence"/>
</dbReference>
<dbReference type="PANTHER" id="PTHR31650:SF1">
    <property type="entry name" value="WAX ESTER SYNTHASE_DIACYLGLYCEROL ACYLTRANSFERASE 4-RELATED"/>
    <property type="match status" value="1"/>
</dbReference>
<evidence type="ECO:0000256" key="10">
    <source>
        <dbReference type="ARBA" id="ARBA00048109"/>
    </source>
</evidence>
<dbReference type="InterPro" id="IPR023213">
    <property type="entry name" value="CAT-like_dom_sf"/>
</dbReference>
<comment type="similarity">
    <text evidence="3">Belongs to the long-chain O-acyltransferase family.</text>
</comment>
<dbReference type="GO" id="GO:0019432">
    <property type="term" value="P:triglyceride biosynthetic process"/>
    <property type="evidence" value="ECO:0007669"/>
    <property type="project" value="UniProtKB-UniPathway"/>
</dbReference>
<dbReference type="Pfam" id="PF06974">
    <property type="entry name" value="WS_DGAT_C"/>
    <property type="match status" value="1"/>
</dbReference>
<evidence type="ECO:0000256" key="4">
    <source>
        <dbReference type="ARBA" id="ARBA00013244"/>
    </source>
</evidence>
<dbReference type="SUPFAM" id="SSF52777">
    <property type="entry name" value="CoA-dependent acyltransferases"/>
    <property type="match status" value="1"/>
</dbReference>
<feature type="domain" description="O-acyltransferase WSD1 C-terminal" evidence="12">
    <location>
        <begin position="313"/>
        <end position="448"/>
    </location>
</feature>
<keyword evidence="8" id="KW-0443">Lipid metabolism</keyword>
<evidence type="ECO:0000256" key="3">
    <source>
        <dbReference type="ARBA" id="ARBA00009587"/>
    </source>
</evidence>
<evidence type="ECO:0000313" key="14">
    <source>
        <dbReference type="Proteomes" id="UP000295198"/>
    </source>
</evidence>
<gene>
    <name evidence="13" type="ORF">EKO23_11245</name>
</gene>
<dbReference type="Pfam" id="PF03007">
    <property type="entry name" value="WS_DGAT_cat"/>
    <property type="match status" value="1"/>
</dbReference>
<keyword evidence="14" id="KW-1185">Reference proteome</keyword>
<evidence type="ECO:0000256" key="1">
    <source>
        <dbReference type="ARBA" id="ARBA00004771"/>
    </source>
</evidence>
<dbReference type="InterPro" id="IPR045034">
    <property type="entry name" value="O-acyltransferase_WSD1-like"/>
</dbReference>
<evidence type="ECO:0000256" key="9">
    <source>
        <dbReference type="ARBA" id="ARBA00023315"/>
    </source>
</evidence>
<dbReference type="GO" id="GO:0051701">
    <property type="term" value="P:biological process involved in interaction with host"/>
    <property type="evidence" value="ECO:0007669"/>
    <property type="project" value="TreeGrafter"/>
</dbReference>
<evidence type="ECO:0000256" key="2">
    <source>
        <dbReference type="ARBA" id="ARBA00005189"/>
    </source>
</evidence>
<keyword evidence="9" id="KW-0012">Acyltransferase</keyword>
<keyword evidence="6" id="KW-0808">Transferase</keyword>
<accession>A0A4Q4ZDR1</accession>
<dbReference type="GO" id="GO:0005886">
    <property type="term" value="C:plasma membrane"/>
    <property type="evidence" value="ECO:0007669"/>
    <property type="project" value="TreeGrafter"/>
</dbReference>
<dbReference type="InterPro" id="IPR009721">
    <property type="entry name" value="O-acyltransferase_WSD1_C"/>
</dbReference>
<evidence type="ECO:0000313" key="13">
    <source>
        <dbReference type="EMBL" id="RYP85878.1"/>
    </source>
</evidence>
<proteinExistence type="inferred from homology"/>
<evidence type="ECO:0000259" key="11">
    <source>
        <dbReference type="Pfam" id="PF03007"/>
    </source>
</evidence>
<dbReference type="Gene3D" id="3.30.559.10">
    <property type="entry name" value="Chloramphenicol acetyltransferase-like domain"/>
    <property type="match status" value="1"/>
</dbReference>
<evidence type="ECO:0000256" key="8">
    <source>
        <dbReference type="ARBA" id="ARBA00023098"/>
    </source>
</evidence>
<comment type="catalytic activity">
    <reaction evidence="10">
        <text>an acyl-CoA + a 1,2-diacyl-sn-glycerol = a triacyl-sn-glycerol + CoA</text>
        <dbReference type="Rhea" id="RHEA:10868"/>
        <dbReference type="ChEBI" id="CHEBI:17815"/>
        <dbReference type="ChEBI" id="CHEBI:57287"/>
        <dbReference type="ChEBI" id="CHEBI:58342"/>
        <dbReference type="ChEBI" id="CHEBI:64615"/>
        <dbReference type="EC" id="2.3.1.20"/>
    </reaction>
</comment>
<name>A0A4Q4ZDR1_9ACTN</name>
<evidence type="ECO:0000259" key="12">
    <source>
        <dbReference type="Pfam" id="PF06974"/>
    </source>
</evidence>
<comment type="caution">
    <text evidence="13">The sequence shown here is derived from an EMBL/GenBank/DDBJ whole genome shotgun (WGS) entry which is preliminary data.</text>
</comment>
<organism evidence="13 14">
    <name type="scientific">Nocardioides guangzhouensis</name>
    <dbReference type="NCBI Taxonomy" id="2497878"/>
    <lineage>
        <taxon>Bacteria</taxon>
        <taxon>Bacillati</taxon>
        <taxon>Actinomycetota</taxon>
        <taxon>Actinomycetes</taxon>
        <taxon>Propionibacteriales</taxon>
        <taxon>Nocardioidaceae</taxon>
        <taxon>Nocardioides</taxon>
    </lineage>
</organism>
<dbReference type="RefSeq" id="WP_134717253.1">
    <property type="nucleotide sequence ID" value="NZ_SDKM01000014.1"/>
</dbReference>
<comment type="pathway">
    <text evidence="2">Lipid metabolism.</text>
</comment>
<dbReference type="OrthoDB" id="9810950at2"/>
<reference evidence="13 14" key="1">
    <citation type="submission" date="2019-01" db="EMBL/GenBank/DDBJ databases">
        <title>Nocardioides guangzhouensis sp. nov., an actinobacterium isolated from soil.</title>
        <authorList>
            <person name="Fu Y."/>
            <person name="Cai Y."/>
            <person name="Lin Z."/>
            <person name="Chen P."/>
        </authorList>
    </citation>
    <scope>NUCLEOTIDE SEQUENCE [LARGE SCALE GENOMIC DNA]</scope>
    <source>
        <strain evidence="13 14">130</strain>
    </source>
</reference>
<keyword evidence="7" id="KW-0319">Glycerol metabolism</keyword>
<feature type="domain" description="O-acyltransferase WSD1-like N-terminal" evidence="11">
    <location>
        <begin position="7"/>
        <end position="273"/>
    </location>
</feature>
<dbReference type="EMBL" id="SDKM01000014">
    <property type="protein sequence ID" value="RYP85878.1"/>
    <property type="molecule type" value="Genomic_DNA"/>
</dbReference>
<dbReference type="AlphaFoldDB" id="A0A4Q4ZDR1"/>
<evidence type="ECO:0000256" key="7">
    <source>
        <dbReference type="ARBA" id="ARBA00022798"/>
    </source>
</evidence>
<dbReference type="GO" id="GO:0006071">
    <property type="term" value="P:glycerol metabolic process"/>
    <property type="evidence" value="ECO:0007669"/>
    <property type="project" value="UniProtKB-KW"/>
</dbReference>
<protein>
    <recommendedName>
        <fullName evidence="4">diacylglycerol O-acyltransferase</fullName>
        <ecNumber evidence="4">2.3.1.20</ecNumber>
    </recommendedName>
</protein>
<keyword evidence="5" id="KW-0444">Lipid biosynthesis</keyword>
<dbReference type="EC" id="2.3.1.20" evidence="4"/>
<dbReference type="GO" id="GO:0071731">
    <property type="term" value="P:response to nitric oxide"/>
    <property type="evidence" value="ECO:0007669"/>
    <property type="project" value="TreeGrafter"/>
</dbReference>
<dbReference type="InterPro" id="IPR004255">
    <property type="entry name" value="O-acyltransferase_WSD1_N"/>
</dbReference>
<dbReference type="PANTHER" id="PTHR31650">
    <property type="entry name" value="O-ACYLTRANSFERASE (WSD1-LIKE) FAMILY PROTEIN"/>
    <property type="match status" value="1"/>
</dbReference>
<evidence type="ECO:0000256" key="5">
    <source>
        <dbReference type="ARBA" id="ARBA00022516"/>
    </source>
</evidence>